<comment type="caution">
    <text evidence="2">The sequence shown here is derived from an EMBL/GenBank/DDBJ whole genome shotgun (WGS) entry which is preliminary data.</text>
</comment>
<evidence type="ECO:0000313" key="2">
    <source>
        <dbReference type="EMBL" id="KAK2120360.1"/>
    </source>
</evidence>
<reference evidence="2 3" key="1">
    <citation type="submission" date="2023-05" db="EMBL/GenBank/DDBJ databases">
        <title>B98-5 Cell Line De Novo Hybrid Assembly: An Optical Mapping Approach.</title>
        <authorList>
            <person name="Kananen K."/>
            <person name="Auerbach J.A."/>
            <person name="Kautto E."/>
            <person name="Blachly J.S."/>
        </authorList>
    </citation>
    <scope>NUCLEOTIDE SEQUENCE [LARGE SCALE GENOMIC DNA]</scope>
    <source>
        <strain evidence="2">B95-8</strain>
        <tissue evidence="2">Cell line</tissue>
    </source>
</reference>
<evidence type="ECO:0000313" key="3">
    <source>
        <dbReference type="Proteomes" id="UP001266305"/>
    </source>
</evidence>
<protein>
    <submittedName>
        <fullName evidence="2">Uncharacterized protein</fullName>
    </submittedName>
</protein>
<accession>A0ABQ9WFY7</accession>
<gene>
    <name evidence="2" type="ORF">P7K49_001746</name>
</gene>
<organism evidence="2 3">
    <name type="scientific">Saguinus oedipus</name>
    <name type="common">Cotton-top tamarin</name>
    <name type="synonym">Oedipomidas oedipus</name>
    <dbReference type="NCBI Taxonomy" id="9490"/>
    <lineage>
        <taxon>Eukaryota</taxon>
        <taxon>Metazoa</taxon>
        <taxon>Chordata</taxon>
        <taxon>Craniata</taxon>
        <taxon>Vertebrata</taxon>
        <taxon>Euteleostomi</taxon>
        <taxon>Mammalia</taxon>
        <taxon>Eutheria</taxon>
        <taxon>Euarchontoglires</taxon>
        <taxon>Primates</taxon>
        <taxon>Haplorrhini</taxon>
        <taxon>Platyrrhini</taxon>
        <taxon>Cebidae</taxon>
        <taxon>Callitrichinae</taxon>
        <taxon>Saguinus</taxon>
    </lineage>
</organism>
<name>A0ABQ9WFY7_SAGOE</name>
<evidence type="ECO:0000256" key="1">
    <source>
        <dbReference type="SAM" id="MobiDB-lite"/>
    </source>
</evidence>
<keyword evidence="3" id="KW-1185">Reference proteome</keyword>
<proteinExistence type="predicted"/>
<feature type="region of interest" description="Disordered" evidence="1">
    <location>
        <begin position="10"/>
        <end position="39"/>
    </location>
</feature>
<dbReference type="Proteomes" id="UP001266305">
    <property type="component" value="Unassembled WGS sequence"/>
</dbReference>
<sequence>MATYVVVAKPTLALPGEAGDGPTQGLGGEGQRTRETQQEEIMGCCFSSDPRREDDLRAREKLKKTKIIFVVGEFRAGGWHSKGLHRR</sequence>
<dbReference type="EMBL" id="JASSZA010000001">
    <property type="protein sequence ID" value="KAK2120360.1"/>
    <property type="molecule type" value="Genomic_DNA"/>
</dbReference>
<feature type="compositionally biased region" description="Gly residues" evidence="1">
    <location>
        <begin position="18"/>
        <end position="30"/>
    </location>
</feature>